<evidence type="ECO:0000313" key="3">
    <source>
        <dbReference type="Proteomes" id="UP000012117"/>
    </source>
</evidence>
<dbReference type="PANTHER" id="PTHR40094">
    <property type="entry name" value="ALPHA-2-MACROGLOBULIN HOMOLOG"/>
    <property type="match status" value="1"/>
</dbReference>
<dbReference type="EMBL" id="AKWN02000374">
    <property type="protein sequence ID" value="EMP06227.1"/>
    <property type="molecule type" value="Genomic_DNA"/>
</dbReference>
<dbReference type="Pfam" id="PF11974">
    <property type="entry name" value="bMG3"/>
    <property type="match status" value="1"/>
</dbReference>
<organism evidence="2 3">
    <name type="scientific">Leptospira interrogans serovar Pyrogenes str. 200701872</name>
    <dbReference type="NCBI Taxonomy" id="1193029"/>
    <lineage>
        <taxon>Bacteria</taxon>
        <taxon>Pseudomonadati</taxon>
        <taxon>Spirochaetota</taxon>
        <taxon>Spirochaetia</taxon>
        <taxon>Leptospirales</taxon>
        <taxon>Leptospiraceae</taxon>
        <taxon>Leptospira</taxon>
    </lineage>
</organism>
<dbReference type="InterPro" id="IPR051802">
    <property type="entry name" value="YfhM-like"/>
</dbReference>
<proteinExistence type="predicted"/>
<gene>
    <name evidence="2" type="ORF">LEP1GSC124_0258</name>
</gene>
<dbReference type="AlphaFoldDB" id="M6ZPT5"/>
<sequence length="102" mass="11447">MKSDVLGNSLLGINQPFYVRTAVLVTNLALHFKWGNESSLVWVTKLNDSKPVPNADIQIFNCKNEKIFTGKTGPSGTLITKGILSKNKIPHCPRKSYEKWLF</sequence>
<accession>M6ZPT5</accession>
<dbReference type="BioCyc" id="LINT1193029:G11R4-5112-MONOMER"/>
<evidence type="ECO:0000259" key="1">
    <source>
        <dbReference type="Pfam" id="PF11974"/>
    </source>
</evidence>
<evidence type="ECO:0000313" key="2">
    <source>
        <dbReference type="EMBL" id="EMP06227.1"/>
    </source>
</evidence>
<dbReference type="GO" id="GO:0004866">
    <property type="term" value="F:endopeptidase inhibitor activity"/>
    <property type="evidence" value="ECO:0007669"/>
    <property type="project" value="TreeGrafter"/>
</dbReference>
<dbReference type="InterPro" id="IPR021868">
    <property type="entry name" value="Alpha_2_Macroglob_MG3"/>
</dbReference>
<dbReference type="Proteomes" id="UP000012117">
    <property type="component" value="Unassembled WGS sequence"/>
</dbReference>
<feature type="domain" description="Alpha-2-macroglobulin MG3" evidence="1">
    <location>
        <begin position="25"/>
        <end position="79"/>
    </location>
</feature>
<reference evidence="2 3" key="1">
    <citation type="submission" date="2013-01" db="EMBL/GenBank/DDBJ databases">
        <authorList>
            <person name="Harkins D.M."/>
            <person name="Durkin A.S."/>
            <person name="Brinkac L.M."/>
            <person name="Haft D.H."/>
            <person name="Selengut J.D."/>
            <person name="Sanka R."/>
            <person name="DePew J."/>
            <person name="Purushe J."/>
            <person name="Picardeau M."/>
            <person name="Werts C."/>
            <person name="Goarant C."/>
            <person name="Vinetz J.M."/>
            <person name="Sutton G.G."/>
            <person name="Nierman W.C."/>
            <person name="Fouts D.E."/>
        </authorList>
    </citation>
    <scope>NUCLEOTIDE SEQUENCE [LARGE SCALE GENOMIC DNA]</scope>
    <source>
        <strain evidence="2 3">200701872</strain>
    </source>
</reference>
<dbReference type="PANTHER" id="PTHR40094:SF1">
    <property type="entry name" value="UBIQUITIN DOMAIN-CONTAINING PROTEIN"/>
    <property type="match status" value="1"/>
</dbReference>
<name>M6ZPT5_LEPIR</name>
<comment type="caution">
    <text evidence="2">The sequence shown here is derived from an EMBL/GenBank/DDBJ whole genome shotgun (WGS) entry which is preliminary data.</text>
</comment>
<protein>
    <submittedName>
        <fullName evidence="2">Alpha-2-macroglobulin MG1 domain protein</fullName>
    </submittedName>
</protein>